<accession>A0AAD7M4W6</accession>
<evidence type="ECO:0000313" key="5">
    <source>
        <dbReference type="Proteomes" id="UP001163823"/>
    </source>
</evidence>
<keyword evidence="5" id="KW-1185">Reference proteome</keyword>
<dbReference type="InterPro" id="IPR026961">
    <property type="entry name" value="PGG_dom"/>
</dbReference>
<keyword evidence="2" id="KW-1133">Transmembrane helix</keyword>
<dbReference type="Gene3D" id="1.25.40.20">
    <property type="entry name" value="Ankyrin repeat-containing domain"/>
    <property type="match status" value="2"/>
</dbReference>
<feature type="transmembrane region" description="Helical" evidence="2">
    <location>
        <begin position="399"/>
        <end position="420"/>
    </location>
</feature>
<reference evidence="4" key="1">
    <citation type="journal article" date="2023" name="Science">
        <title>Elucidation of the pathway for biosynthesis of saponin adjuvants from the soapbark tree.</title>
        <authorList>
            <person name="Reed J."/>
            <person name="Orme A."/>
            <person name="El-Demerdash A."/>
            <person name="Owen C."/>
            <person name="Martin L.B.B."/>
            <person name="Misra R.C."/>
            <person name="Kikuchi S."/>
            <person name="Rejzek M."/>
            <person name="Martin A.C."/>
            <person name="Harkess A."/>
            <person name="Leebens-Mack J."/>
            <person name="Louveau T."/>
            <person name="Stephenson M.J."/>
            <person name="Osbourn A."/>
        </authorList>
    </citation>
    <scope>NUCLEOTIDE SEQUENCE</scope>
    <source>
        <strain evidence="4">S10</strain>
    </source>
</reference>
<dbReference type="GO" id="GO:0005886">
    <property type="term" value="C:plasma membrane"/>
    <property type="evidence" value="ECO:0007669"/>
    <property type="project" value="UniProtKB-SubCell"/>
</dbReference>
<evidence type="ECO:0000256" key="2">
    <source>
        <dbReference type="SAM" id="Phobius"/>
    </source>
</evidence>
<dbReference type="InterPro" id="IPR002110">
    <property type="entry name" value="Ankyrin_rpt"/>
</dbReference>
<feature type="transmembrane region" description="Helical" evidence="2">
    <location>
        <begin position="508"/>
        <end position="529"/>
    </location>
</feature>
<keyword evidence="2" id="KW-0812">Transmembrane</keyword>
<protein>
    <submittedName>
        <fullName evidence="4">Ankyrin repeat-containing protein</fullName>
    </submittedName>
</protein>
<sequence>MSTREETRVNIIEEPRTKIPNESKTEERDQRRRLYIAAVNNKWVSAADIFTRDPHMLDVPLTLGGDTALHVATSSNSTDFVLKLLQRLQPKSLEIRNRNGDTSFCLAAVSGNRKVVRVMVEKNPQLPWIRGNKDLLPMHMAAKAGNHIMVLFLYNIPKDVDRLLPEDIVGLFFMSITSSMYAVALRMLEDDRKLATSRDEKGFTVLHVLALKPLEEFSAHQFLLQLWKEILQLENEKILELITKPSVVLFDAVKSGNFEFLELLLEFNPDLLLRYVNDLGQNFLHVAVSYRQESTFTLILNKLGAGIGWILDDVDEDGNNILHYAGKLPPPDGFDSSSRPNLQMQQEVSWYKKVEKIVPALGRNVRNKDGKTPSEVFDAEHKELAKEGERAAKETADKCMLVATLVATIVFAAALTVPGARQAKDGWFITFILSNAVALFFSVTSIILFLFILSSSFTETETIKRGTMSMWGQTRLRWGFITLFVSLVSMVIAFTAATFLIYDHQSTWVAYVIAALACVPVILFLFFYLNVGPVLIRSYVLSKNAFQKSKCN</sequence>
<proteinExistence type="predicted"/>
<dbReference type="PANTHER" id="PTHR24177">
    <property type="entry name" value="CASKIN"/>
    <property type="match status" value="1"/>
</dbReference>
<gene>
    <name evidence="4" type="ORF">O6P43_013088</name>
</gene>
<feature type="transmembrane region" description="Helical" evidence="2">
    <location>
        <begin position="426"/>
        <end position="457"/>
    </location>
</feature>
<evidence type="ECO:0000256" key="1">
    <source>
        <dbReference type="ARBA" id="ARBA00004413"/>
    </source>
</evidence>
<keyword evidence="2" id="KW-0472">Membrane</keyword>
<dbReference type="Pfam" id="PF13962">
    <property type="entry name" value="PGG"/>
    <property type="match status" value="1"/>
</dbReference>
<dbReference type="KEGG" id="qsa:O6P43_013088"/>
<feature type="transmembrane region" description="Helical" evidence="2">
    <location>
        <begin position="478"/>
        <end position="502"/>
    </location>
</feature>
<dbReference type="InterPro" id="IPR036770">
    <property type="entry name" value="Ankyrin_rpt-contain_sf"/>
</dbReference>
<dbReference type="EMBL" id="JARAOO010000005">
    <property type="protein sequence ID" value="KAJ7969076.1"/>
    <property type="molecule type" value="Genomic_DNA"/>
</dbReference>
<dbReference type="SUPFAM" id="SSF48403">
    <property type="entry name" value="Ankyrin repeat"/>
    <property type="match status" value="1"/>
</dbReference>
<dbReference type="Proteomes" id="UP001163823">
    <property type="component" value="Chromosome 5"/>
</dbReference>
<comment type="caution">
    <text evidence="4">The sequence shown here is derived from an EMBL/GenBank/DDBJ whole genome shotgun (WGS) entry which is preliminary data.</text>
</comment>
<comment type="subcellular location">
    <subcellularLocation>
        <location evidence="1">Cell membrane</location>
        <topology evidence="1">Peripheral membrane protein</topology>
        <orientation evidence="1">Cytoplasmic side</orientation>
    </subcellularLocation>
</comment>
<dbReference type="SMART" id="SM00248">
    <property type="entry name" value="ANK"/>
    <property type="match status" value="5"/>
</dbReference>
<dbReference type="Pfam" id="PF12796">
    <property type="entry name" value="Ank_2"/>
    <property type="match status" value="1"/>
</dbReference>
<dbReference type="AlphaFoldDB" id="A0AAD7M4W6"/>
<evidence type="ECO:0000313" key="4">
    <source>
        <dbReference type="EMBL" id="KAJ7969076.1"/>
    </source>
</evidence>
<evidence type="ECO:0000259" key="3">
    <source>
        <dbReference type="Pfam" id="PF13962"/>
    </source>
</evidence>
<organism evidence="4 5">
    <name type="scientific">Quillaja saponaria</name>
    <name type="common">Soap bark tree</name>
    <dbReference type="NCBI Taxonomy" id="32244"/>
    <lineage>
        <taxon>Eukaryota</taxon>
        <taxon>Viridiplantae</taxon>
        <taxon>Streptophyta</taxon>
        <taxon>Embryophyta</taxon>
        <taxon>Tracheophyta</taxon>
        <taxon>Spermatophyta</taxon>
        <taxon>Magnoliopsida</taxon>
        <taxon>eudicotyledons</taxon>
        <taxon>Gunneridae</taxon>
        <taxon>Pentapetalae</taxon>
        <taxon>rosids</taxon>
        <taxon>fabids</taxon>
        <taxon>Fabales</taxon>
        <taxon>Quillajaceae</taxon>
        <taxon>Quillaja</taxon>
    </lineage>
</organism>
<feature type="domain" description="PGG" evidence="3">
    <location>
        <begin position="392"/>
        <end position="500"/>
    </location>
</feature>
<dbReference type="PANTHER" id="PTHR24177:SF292">
    <property type="entry name" value="ANKYRIN REPEAT FAMILY PROTEIN-RELATED"/>
    <property type="match status" value="1"/>
</dbReference>
<name>A0AAD7M4W6_QUISA</name>